<gene>
    <name evidence="2" type="ORF">CBM2605_A260030</name>
</gene>
<comment type="caution">
    <text evidence="2">The sequence shown here is derived from an EMBL/GenBank/DDBJ whole genome shotgun (WGS) entry which is preliminary data.</text>
</comment>
<feature type="compositionally biased region" description="Low complexity" evidence="1">
    <location>
        <begin position="136"/>
        <end position="147"/>
    </location>
</feature>
<dbReference type="EMBL" id="OFTC01000019">
    <property type="protein sequence ID" value="SOZ36191.1"/>
    <property type="molecule type" value="Genomic_DNA"/>
</dbReference>
<evidence type="ECO:0000313" key="2">
    <source>
        <dbReference type="EMBL" id="SOZ36191.1"/>
    </source>
</evidence>
<keyword evidence="3" id="KW-1185">Reference proteome</keyword>
<accession>A0ABY1V0J0</accession>
<reference evidence="2 3" key="1">
    <citation type="submission" date="2018-01" db="EMBL/GenBank/DDBJ databases">
        <authorList>
            <person name="Clerissi C."/>
        </authorList>
    </citation>
    <scope>NUCLEOTIDE SEQUENCE [LARGE SCALE GENOMIC DNA]</scope>
    <source>
        <strain evidence="2">Cupriavidus taiwanensis STM 6082</strain>
    </source>
</reference>
<organism evidence="2 3">
    <name type="scientific">Cupriavidus neocaledonicus</name>
    <dbReference type="NCBI Taxonomy" id="1040979"/>
    <lineage>
        <taxon>Bacteria</taxon>
        <taxon>Pseudomonadati</taxon>
        <taxon>Pseudomonadota</taxon>
        <taxon>Betaproteobacteria</taxon>
        <taxon>Burkholderiales</taxon>
        <taxon>Burkholderiaceae</taxon>
        <taxon>Cupriavidus</taxon>
    </lineage>
</organism>
<feature type="region of interest" description="Disordered" evidence="1">
    <location>
        <begin position="136"/>
        <end position="163"/>
    </location>
</feature>
<sequence length="163" mass="17588">MDIAVGVGGFRLCKRRVAEGPVGPDPVCTGGYMSRLVDDRTLQQWRSLDAAFVLQRLGCYAKRDVSFHPIKVKKTARYHVNANGRDWELLLTGPKFWDARADKGGGGAVDLVMYLFNLDFKHAANMLRSAMPELTSVSPDSSSVGISRPGGSVSLGGDDDGTA</sequence>
<name>A0ABY1V0J0_9BURK</name>
<dbReference type="Proteomes" id="UP000256710">
    <property type="component" value="Unassembled WGS sequence"/>
</dbReference>
<evidence type="ECO:0000313" key="3">
    <source>
        <dbReference type="Proteomes" id="UP000256710"/>
    </source>
</evidence>
<protein>
    <submittedName>
        <fullName evidence="2">Uncharacterized protein</fullName>
    </submittedName>
</protein>
<proteinExistence type="predicted"/>
<evidence type="ECO:0000256" key="1">
    <source>
        <dbReference type="SAM" id="MobiDB-lite"/>
    </source>
</evidence>